<evidence type="ECO:0000313" key="3">
    <source>
        <dbReference type="Proteomes" id="UP000199169"/>
    </source>
</evidence>
<keyword evidence="1" id="KW-0812">Transmembrane</keyword>
<dbReference type="EMBL" id="FLQX01000095">
    <property type="protein sequence ID" value="SBT05224.1"/>
    <property type="molecule type" value="Genomic_DNA"/>
</dbReference>
<sequence>MDGFLLLLGRVAGIGGLGLCLVALVARLLGIFYLGTLQVGTLLQGGIGAIVIACFFLLLVLVAQGRAERSLR</sequence>
<name>A0A1A8XJ59_9PROT</name>
<keyword evidence="3" id="KW-1185">Reference proteome</keyword>
<reference evidence="2 3" key="1">
    <citation type="submission" date="2016-06" db="EMBL/GenBank/DDBJ databases">
        <authorList>
            <person name="Kjaerup R.B."/>
            <person name="Dalgaard T.S."/>
            <person name="Juul-Madsen H.R."/>
        </authorList>
    </citation>
    <scope>NUCLEOTIDE SEQUENCE [LARGE SCALE GENOMIC DNA]</scope>
    <source>
        <strain evidence="2">3</strain>
    </source>
</reference>
<evidence type="ECO:0000256" key="1">
    <source>
        <dbReference type="SAM" id="Phobius"/>
    </source>
</evidence>
<keyword evidence="1" id="KW-0472">Membrane</keyword>
<protein>
    <submittedName>
        <fullName evidence="2">Uncharacterized protein</fullName>
    </submittedName>
</protein>
<dbReference type="RefSeq" id="WP_186406435.1">
    <property type="nucleotide sequence ID" value="NZ_FLQX01000095.1"/>
</dbReference>
<dbReference type="STRING" id="1860102.ACCAA_200019"/>
<dbReference type="Proteomes" id="UP000199169">
    <property type="component" value="Unassembled WGS sequence"/>
</dbReference>
<accession>A0A1A8XJ59</accession>
<organism evidence="2 3">
    <name type="scientific">Candidatus Accumulibacter aalborgensis</name>
    <dbReference type="NCBI Taxonomy" id="1860102"/>
    <lineage>
        <taxon>Bacteria</taxon>
        <taxon>Pseudomonadati</taxon>
        <taxon>Pseudomonadota</taxon>
        <taxon>Betaproteobacteria</taxon>
        <taxon>Candidatus Accumulibacter</taxon>
    </lineage>
</organism>
<gene>
    <name evidence="2" type="ORF">ACCAA_200019</name>
</gene>
<evidence type="ECO:0000313" key="2">
    <source>
        <dbReference type="EMBL" id="SBT05224.1"/>
    </source>
</evidence>
<proteinExistence type="predicted"/>
<keyword evidence="1" id="KW-1133">Transmembrane helix</keyword>
<feature type="transmembrane region" description="Helical" evidence="1">
    <location>
        <begin position="41"/>
        <end position="63"/>
    </location>
</feature>
<feature type="transmembrane region" description="Helical" evidence="1">
    <location>
        <begin position="12"/>
        <end position="35"/>
    </location>
</feature>
<dbReference type="AlphaFoldDB" id="A0A1A8XJ59"/>